<keyword evidence="1" id="KW-0193">Cuticle</keyword>
<dbReference type="PANTHER" id="PTHR10380:SF234">
    <property type="entry name" value="CUTICULAR PROTEIN 97EA, ISOFORM A"/>
    <property type="match status" value="1"/>
</dbReference>
<evidence type="ECO:0000313" key="5">
    <source>
        <dbReference type="Proteomes" id="UP000789390"/>
    </source>
</evidence>
<evidence type="ECO:0000256" key="2">
    <source>
        <dbReference type="SAM" id="MobiDB-lite"/>
    </source>
</evidence>
<dbReference type="GO" id="GO:0062129">
    <property type="term" value="C:chitin-based extracellular matrix"/>
    <property type="evidence" value="ECO:0007669"/>
    <property type="project" value="TreeGrafter"/>
</dbReference>
<dbReference type="PANTHER" id="PTHR10380">
    <property type="entry name" value="CUTICLE PROTEIN"/>
    <property type="match status" value="1"/>
</dbReference>
<reference evidence="4" key="1">
    <citation type="submission" date="2021-11" db="EMBL/GenBank/DDBJ databases">
        <authorList>
            <person name="Schell T."/>
        </authorList>
    </citation>
    <scope>NUCLEOTIDE SEQUENCE</scope>
    <source>
        <strain evidence="4">M5</strain>
    </source>
</reference>
<dbReference type="PROSITE" id="PS51155">
    <property type="entry name" value="CHIT_BIND_RR_2"/>
    <property type="match status" value="1"/>
</dbReference>
<evidence type="ECO:0008006" key="6">
    <source>
        <dbReference type="Google" id="ProtNLM"/>
    </source>
</evidence>
<evidence type="ECO:0000313" key="4">
    <source>
        <dbReference type="EMBL" id="CAH0111491.1"/>
    </source>
</evidence>
<evidence type="ECO:0000256" key="1">
    <source>
        <dbReference type="PROSITE-ProRule" id="PRU00497"/>
    </source>
</evidence>
<dbReference type="InterPro" id="IPR000618">
    <property type="entry name" value="Insect_cuticle"/>
</dbReference>
<dbReference type="OrthoDB" id="6371055at2759"/>
<dbReference type="Proteomes" id="UP000789390">
    <property type="component" value="Unassembled WGS sequence"/>
</dbReference>
<comment type="caution">
    <text evidence="4">The sequence shown here is derived from an EMBL/GenBank/DDBJ whole genome shotgun (WGS) entry which is preliminary data.</text>
</comment>
<dbReference type="GO" id="GO:0008010">
    <property type="term" value="F:structural constituent of chitin-based larval cuticle"/>
    <property type="evidence" value="ECO:0007669"/>
    <property type="project" value="TreeGrafter"/>
</dbReference>
<feature type="compositionally biased region" description="Basic and acidic residues" evidence="2">
    <location>
        <begin position="123"/>
        <end position="135"/>
    </location>
</feature>
<feature type="chain" id="PRO_5035265421" description="Cuticular protein" evidence="3">
    <location>
        <begin position="17"/>
        <end position="178"/>
    </location>
</feature>
<feature type="region of interest" description="Disordered" evidence="2">
    <location>
        <begin position="123"/>
        <end position="178"/>
    </location>
</feature>
<gene>
    <name evidence="4" type="ORF">DGAL_LOCUS15138</name>
</gene>
<feature type="signal peptide" evidence="3">
    <location>
        <begin position="1"/>
        <end position="16"/>
    </location>
</feature>
<keyword evidence="5" id="KW-1185">Reference proteome</keyword>
<feature type="compositionally biased region" description="Acidic residues" evidence="2">
    <location>
        <begin position="136"/>
        <end position="147"/>
    </location>
</feature>
<proteinExistence type="predicted"/>
<dbReference type="EMBL" id="CAKKLH010000314">
    <property type="protein sequence ID" value="CAH0111491.1"/>
    <property type="molecule type" value="Genomic_DNA"/>
</dbReference>
<dbReference type="AlphaFoldDB" id="A0A8J2S6D3"/>
<accession>A0A8J2S6D3</accession>
<evidence type="ECO:0000256" key="3">
    <source>
        <dbReference type="SAM" id="SignalP"/>
    </source>
</evidence>
<organism evidence="4 5">
    <name type="scientific">Daphnia galeata</name>
    <dbReference type="NCBI Taxonomy" id="27404"/>
    <lineage>
        <taxon>Eukaryota</taxon>
        <taxon>Metazoa</taxon>
        <taxon>Ecdysozoa</taxon>
        <taxon>Arthropoda</taxon>
        <taxon>Crustacea</taxon>
        <taxon>Branchiopoda</taxon>
        <taxon>Diplostraca</taxon>
        <taxon>Cladocera</taxon>
        <taxon>Anomopoda</taxon>
        <taxon>Daphniidae</taxon>
        <taxon>Daphnia</taxon>
    </lineage>
</organism>
<name>A0A8J2S6D3_9CRUS</name>
<sequence>MKTFVILALAVCAVSAFPQGRVVVPDAVEAEAKTTTTPVPIIKQINKVNDDGSYTFGYEAGDGSFRIEKKELNGHVKGKYGYVDELGVLQVLEYETGKTADNKTLGFQTSGALNPFPIVVGERTPEQKIKDREYSSVDDNEDGIPDDQEGRARRPVPAAQQPFFIPTETGASGRVERT</sequence>
<protein>
    <recommendedName>
        <fullName evidence="6">Cuticular protein</fullName>
    </recommendedName>
</protein>
<dbReference type="Pfam" id="PF00379">
    <property type="entry name" value="Chitin_bind_4"/>
    <property type="match status" value="1"/>
</dbReference>
<dbReference type="InterPro" id="IPR050468">
    <property type="entry name" value="Cuticle_Struct_Prot"/>
</dbReference>
<keyword evidence="3" id="KW-0732">Signal</keyword>